<dbReference type="Pfam" id="PF01225">
    <property type="entry name" value="Mur_ligase"/>
    <property type="match status" value="1"/>
</dbReference>
<dbReference type="SUPFAM" id="SSF53244">
    <property type="entry name" value="MurD-like peptide ligases, peptide-binding domain"/>
    <property type="match status" value="1"/>
</dbReference>
<dbReference type="EMBL" id="CP000544">
    <property type="protein sequence ID" value="ABM62860.1"/>
    <property type="molecule type" value="Genomic_DNA"/>
</dbReference>
<feature type="binding site" evidence="7">
    <location>
        <position position="471"/>
    </location>
    <ligand>
        <name>meso-2,6-diaminopimelate</name>
        <dbReference type="ChEBI" id="CHEBI:57791"/>
    </ligand>
</feature>
<feature type="binding site" evidence="7">
    <location>
        <begin position="418"/>
        <end position="421"/>
    </location>
    <ligand>
        <name>meso-2,6-diaminopimelate</name>
        <dbReference type="ChEBI" id="CHEBI:57791"/>
    </ligand>
</feature>
<name>A1WYU8_HALHL</name>
<dbReference type="KEGG" id="hha:Hhal_2096"/>
<gene>
    <name evidence="7" type="primary">murE</name>
    <name evidence="12" type="ordered locus">Hhal_2096</name>
</gene>
<evidence type="ECO:0000256" key="8">
    <source>
        <dbReference type="RuleBase" id="RU004135"/>
    </source>
</evidence>
<comment type="catalytic activity">
    <reaction evidence="7">
        <text>UDP-N-acetyl-alpha-D-muramoyl-L-alanyl-D-glutamate + meso-2,6-diaminopimelate + ATP = UDP-N-acetyl-alpha-D-muramoyl-L-alanyl-gamma-D-glutamyl-meso-2,6-diaminopimelate + ADP + phosphate + H(+)</text>
        <dbReference type="Rhea" id="RHEA:23676"/>
        <dbReference type="ChEBI" id="CHEBI:15378"/>
        <dbReference type="ChEBI" id="CHEBI:30616"/>
        <dbReference type="ChEBI" id="CHEBI:43474"/>
        <dbReference type="ChEBI" id="CHEBI:57791"/>
        <dbReference type="ChEBI" id="CHEBI:83900"/>
        <dbReference type="ChEBI" id="CHEBI:83905"/>
        <dbReference type="ChEBI" id="CHEBI:456216"/>
        <dbReference type="EC" id="6.3.2.13"/>
    </reaction>
</comment>
<evidence type="ECO:0000256" key="7">
    <source>
        <dbReference type="HAMAP-Rule" id="MF_00208"/>
    </source>
</evidence>
<keyword evidence="7 12" id="KW-0436">Ligase</keyword>
<dbReference type="NCBIfam" id="TIGR01085">
    <property type="entry name" value="murE"/>
    <property type="match status" value="1"/>
</dbReference>
<dbReference type="GO" id="GO:0005524">
    <property type="term" value="F:ATP binding"/>
    <property type="evidence" value="ECO:0007669"/>
    <property type="project" value="UniProtKB-UniRule"/>
</dbReference>
<evidence type="ECO:0000313" key="13">
    <source>
        <dbReference type="Proteomes" id="UP000000647"/>
    </source>
</evidence>
<dbReference type="GO" id="GO:0005737">
    <property type="term" value="C:cytoplasm"/>
    <property type="evidence" value="ECO:0007669"/>
    <property type="project" value="UniProtKB-SubCell"/>
</dbReference>
<comment type="similarity">
    <text evidence="1 7">Belongs to the MurCDEF family. MurE subfamily.</text>
</comment>
<dbReference type="GO" id="GO:0009252">
    <property type="term" value="P:peptidoglycan biosynthetic process"/>
    <property type="evidence" value="ECO:0007669"/>
    <property type="project" value="UniProtKB-UniRule"/>
</dbReference>
<dbReference type="Gene3D" id="3.90.190.20">
    <property type="entry name" value="Mur ligase, C-terminal domain"/>
    <property type="match status" value="1"/>
</dbReference>
<proteinExistence type="inferred from homology"/>
<feature type="short sequence motif" description="Meso-diaminopimelate recognition motif" evidence="7">
    <location>
        <begin position="418"/>
        <end position="421"/>
    </location>
</feature>
<keyword evidence="4 7" id="KW-0573">Peptidoglycan synthesis</keyword>
<feature type="binding site" evidence="7">
    <location>
        <position position="467"/>
    </location>
    <ligand>
        <name>meso-2,6-diaminopimelate</name>
        <dbReference type="ChEBI" id="CHEBI:57791"/>
    </ligand>
</feature>
<evidence type="ECO:0000259" key="11">
    <source>
        <dbReference type="Pfam" id="PF08245"/>
    </source>
</evidence>
<dbReference type="PANTHER" id="PTHR23135:SF4">
    <property type="entry name" value="UDP-N-ACETYLMURAMOYL-L-ALANYL-D-GLUTAMATE--2,6-DIAMINOPIMELATE LIGASE MURE HOMOLOG, CHLOROPLASTIC"/>
    <property type="match status" value="1"/>
</dbReference>
<dbReference type="Pfam" id="PF08245">
    <property type="entry name" value="Mur_ligase_M"/>
    <property type="match status" value="1"/>
</dbReference>
<dbReference type="Gene3D" id="3.40.1190.10">
    <property type="entry name" value="Mur-like, catalytic domain"/>
    <property type="match status" value="1"/>
</dbReference>
<evidence type="ECO:0000256" key="3">
    <source>
        <dbReference type="ARBA" id="ARBA00022960"/>
    </source>
</evidence>
<dbReference type="InterPro" id="IPR000713">
    <property type="entry name" value="Mur_ligase_N"/>
</dbReference>
<comment type="PTM">
    <text evidence="7">Carboxylation is probably crucial for Mg(2+) binding and, consequently, for the gamma-phosphate positioning of ATP.</text>
</comment>
<feature type="modified residue" description="N6-carboxylysine" evidence="7">
    <location>
        <position position="234"/>
    </location>
</feature>
<dbReference type="HAMAP" id="MF_00208">
    <property type="entry name" value="MurE"/>
    <property type="match status" value="1"/>
</dbReference>
<dbReference type="Pfam" id="PF02875">
    <property type="entry name" value="Mur_ligase_C"/>
    <property type="match status" value="1"/>
</dbReference>
<evidence type="ECO:0000256" key="6">
    <source>
        <dbReference type="ARBA" id="ARBA00023316"/>
    </source>
</evidence>
<keyword evidence="13" id="KW-1185">Reference proteome</keyword>
<keyword evidence="7" id="KW-0067">ATP-binding</keyword>
<dbReference type="GO" id="GO:0071555">
    <property type="term" value="P:cell wall organization"/>
    <property type="evidence" value="ECO:0007669"/>
    <property type="project" value="UniProtKB-KW"/>
</dbReference>
<dbReference type="EC" id="6.3.2.13" evidence="7"/>
<dbReference type="STRING" id="349124.Hhal_2096"/>
<dbReference type="NCBIfam" id="NF001124">
    <property type="entry name" value="PRK00139.1-2"/>
    <property type="match status" value="1"/>
</dbReference>
<feature type="domain" description="Mur ligase N-terminal catalytic" evidence="9">
    <location>
        <begin position="28"/>
        <end position="107"/>
    </location>
</feature>
<dbReference type="InterPro" id="IPR013221">
    <property type="entry name" value="Mur_ligase_cen"/>
</dbReference>
<feature type="domain" description="Mur ligase central" evidence="11">
    <location>
        <begin position="123"/>
        <end position="323"/>
    </location>
</feature>
<organism evidence="12 13">
    <name type="scientific">Halorhodospira halophila (strain DSM 244 / SL1)</name>
    <name type="common">Ectothiorhodospira halophila (strain DSM 244 / SL1)</name>
    <dbReference type="NCBI Taxonomy" id="349124"/>
    <lineage>
        <taxon>Bacteria</taxon>
        <taxon>Pseudomonadati</taxon>
        <taxon>Pseudomonadota</taxon>
        <taxon>Gammaproteobacteria</taxon>
        <taxon>Chromatiales</taxon>
        <taxon>Ectothiorhodospiraceae</taxon>
        <taxon>Halorhodospira</taxon>
    </lineage>
</organism>
<dbReference type="NCBIfam" id="NF001126">
    <property type="entry name" value="PRK00139.1-4"/>
    <property type="match status" value="1"/>
</dbReference>
<keyword evidence="6 7" id="KW-0961">Cell wall biogenesis/degradation</keyword>
<keyword evidence="5 7" id="KW-0131">Cell cycle</keyword>
<comment type="pathway">
    <text evidence="7 8">Cell wall biogenesis; peptidoglycan biosynthesis.</text>
</comment>
<dbReference type="Proteomes" id="UP000000647">
    <property type="component" value="Chromosome"/>
</dbReference>
<evidence type="ECO:0000256" key="1">
    <source>
        <dbReference type="ARBA" id="ARBA00005898"/>
    </source>
</evidence>
<comment type="function">
    <text evidence="7">Catalyzes the addition of meso-diaminopimelic acid to the nucleotide precursor UDP-N-acetylmuramoyl-L-alanyl-D-glutamate (UMAG) in the biosynthesis of bacterial cell-wall peptidoglycan.</text>
</comment>
<evidence type="ECO:0000256" key="4">
    <source>
        <dbReference type="ARBA" id="ARBA00022984"/>
    </source>
</evidence>
<dbReference type="InterPro" id="IPR036565">
    <property type="entry name" value="Mur-like_cat_sf"/>
</dbReference>
<evidence type="ECO:0000313" key="12">
    <source>
        <dbReference type="EMBL" id="ABM62860.1"/>
    </source>
</evidence>
<dbReference type="InterPro" id="IPR036615">
    <property type="entry name" value="Mur_ligase_C_dom_sf"/>
</dbReference>
<keyword evidence="3 7" id="KW-0133">Cell shape</keyword>
<dbReference type="GO" id="GO:0000287">
    <property type="term" value="F:magnesium ion binding"/>
    <property type="evidence" value="ECO:0007669"/>
    <property type="project" value="UniProtKB-UniRule"/>
</dbReference>
<feature type="binding site" evidence="7">
    <location>
        <position position="394"/>
    </location>
    <ligand>
        <name>meso-2,6-diaminopimelate</name>
        <dbReference type="ChEBI" id="CHEBI:57791"/>
    </ligand>
</feature>
<comment type="subcellular location">
    <subcellularLocation>
        <location evidence="7 8">Cytoplasm</location>
    </subcellularLocation>
</comment>
<keyword evidence="2 7" id="KW-0132">Cell division</keyword>
<dbReference type="GO" id="GO:0051301">
    <property type="term" value="P:cell division"/>
    <property type="evidence" value="ECO:0007669"/>
    <property type="project" value="UniProtKB-KW"/>
</dbReference>
<dbReference type="GO" id="GO:0008360">
    <property type="term" value="P:regulation of cell shape"/>
    <property type="evidence" value="ECO:0007669"/>
    <property type="project" value="UniProtKB-KW"/>
</dbReference>
<comment type="cofactor">
    <cofactor evidence="7">
        <name>Mg(2+)</name>
        <dbReference type="ChEBI" id="CHEBI:18420"/>
    </cofactor>
</comment>
<dbReference type="PANTHER" id="PTHR23135">
    <property type="entry name" value="MUR LIGASE FAMILY MEMBER"/>
    <property type="match status" value="1"/>
</dbReference>
<reference evidence="12 13" key="2">
    <citation type="journal article" date="2013" name="Stand. Genomic Sci.">
        <title>Complete genome sequence of Halorhodospira halophila SL1.</title>
        <authorList>
            <person name="Challacombe J.F."/>
            <person name="Majid S."/>
            <person name="Deole R."/>
            <person name="Brettin T.S."/>
            <person name="Bruce D."/>
            <person name="Delano S.F."/>
            <person name="Detter J.C."/>
            <person name="Gleasner C.D."/>
            <person name="Han C.S."/>
            <person name="Misra M."/>
            <person name="Reitenga K.G."/>
            <person name="Mikhailova N."/>
            <person name="Woyke T."/>
            <person name="Pitluck S."/>
            <person name="Nolan M."/>
            <person name="Land M.L."/>
            <person name="Saunders E."/>
            <person name="Tapia R."/>
            <person name="Lapidus A."/>
            <person name="Ivanova N."/>
            <person name="Hoff W.D."/>
        </authorList>
    </citation>
    <scope>NUCLEOTIDE SEQUENCE [LARGE SCALE GENOMIC DNA]</scope>
    <source>
        <strain evidence="13">DSM 244 / SL1</strain>
    </source>
</reference>
<feature type="binding site" evidence="7">
    <location>
        <position position="200"/>
    </location>
    <ligand>
        <name>UDP-N-acetyl-alpha-D-muramoyl-L-alanyl-D-glutamate</name>
        <dbReference type="ChEBI" id="CHEBI:83900"/>
    </ligand>
</feature>
<dbReference type="HOGENOM" id="CLU_022291_3_2_6"/>
<dbReference type="AlphaFoldDB" id="A1WYU8"/>
<sequence length="503" mass="51942">MTAAALPEVTLRWLLEPWVDEALPAASIQGLTPDTRRLEPGAVFLALPGSRDHGLAYVPAALQAGAAAVVWDPQDEVDPGAARTATEQSGVPMVGVPGLRRHLGAIAGRLYGDPSRGMEVIAVTGTDGKTSVSHFIAQLLSGPEAPWGVVGTLGHGLVDDLRPGVLTTPDAAALQKALAECRAAGATGVAMEASSHALEQGRLAGTAVDLAVLTHLGRDHLDYHGSVEAYADAKSRLFEFPSLRAQVLNLDDALGRRLHDRAAGAAFTYSAAGAAADLAAEAVIPGADGVQLTLCVGGTRHSVRLPLFGHFNVANVLAAVAAALALGRPMDGVLARLPTLRPVPGRMEQFHADGSPLVVVDYAHTPGALEQALTALRAHTTGRLCVVFGCGGERDTGKRPLMGEVAARLADRVLITDDNPRGEDAAVIRAAVAAGAGEGAEVVAGRGVAIGGAIAWGAPGDVVLIAGKGHETEQEIDGQRFPFSDREEVARLLSVPREAAWIR</sequence>
<feature type="binding site" evidence="7">
    <location>
        <position position="194"/>
    </location>
    <ligand>
        <name>UDP-N-acetyl-alpha-D-muramoyl-L-alanyl-D-glutamate</name>
        <dbReference type="ChEBI" id="CHEBI:83900"/>
    </ligand>
</feature>
<dbReference type="RefSeq" id="WP_011814882.1">
    <property type="nucleotide sequence ID" value="NC_008789.1"/>
</dbReference>
<feature type="domain" description="Mur ligase C-terminal" evidence="10">
    <location>
        <begin position="345"/>
        <end position="469"/>
    </location>
</feature>
<dbReference type="InterPro" id="IPR004101">
    <property type="entry name" value="Mur_ligase_C"/>
</dbReference>
<dbReference type="OrthoDB" id="9800958at2"/>
<feature type="binding site" evidence="7">
    <location>
        <position position="35"/>
    </location>
    <ligand>
        <name>UDP-N-acetyl-alpha-D-muramoyl-L-alanyl-D-glutamate</name>
        <dbReference type="ChEBI" id="CHEBI:83900"/>
    </ligand>
</feature>
<dbReference type="eggNOG" id="COG0769">
    <property type="taxonomic scope" value="Bacteria"/>
</dbReference>
<reference evidence="13" key="1">
    <citation type="submission" date="2006-12" db="EMBL/GenBank/DDBJ databases">
        <title>Complete sequence of Halorhodospira halophila SL1.</title>
        <authorList>
            <consortium name="US DOE Joint Genome Institute"/>
            <person name="Copeland A."/>
            <person name="Lucas S."/>
            <person name="Lapidus A."/>
            <person name="Barry K."/>
            <person name="Detter J.C."/>
            <person name="Glavina del Rio T."/>
            <person name="Hammon N."/>
            <person name="Israni S."/>
            <person name="Dalin E."/>
            <person name="Tice H."/>
            <person name="Pitluck S."/>
            <person name="Saunders E."/>
            <person name="Brettin T."/>
            <person name="Bruce D."/>
            <person name="Han C."/>
            <person name="Tapia R."/>
            <person name="Schmutz J."/>
            <person name="Larimer F."/>
            <person name="Land M."/>
            <person name="Hauser L."/>
            <person name="Kyrpides N."/>
            <person name="Mikhailova N."/>
            <person name="Hoff W."/>
            <person name="Richardson P."/>
        </authorList>
    </citation>
    <scope>NUCLEOTIDE SEQUENCE [LARGE SCALE GENOMIC DNA]</scope>
    <source>
        <strain evidence="13">DSM 244 / SL1</strain>
    </source>
</reference>
<dbReference type="InterPro" id="IPR035911">
    <property type="entry name" value="MurE/MurF_N"/>
</dbReference>
<feature type="binding site" evidence="7">
    <location>
        <begin position="167"/>
        <end position="168"/>
    </location>
    <ligand>
        <name>UDP-N-acetyl-alpha-D-muramoyl-L-alanyl-D-glutamate</name>
        <dbReference type="ChEBI" id="CHEBI:83900"/>
    </ligand>
</feature>
<dbReference type="SUPFAM" id="SSF63418">
    <property type="entry name" value="MurE/MurF N-terminal domain"/>
    <property type="match status" value="1"/>
</dbReference>
<evidence type="ECO:0000259" key="9">
    <source>
        <dbReference type="Pfam" id="PF01225"/>
    </source>
</evidence>
<feature type="binding site" evidence="7">
    <location>
        <begin position="125"/>
        <end position="131"/>
    </location>
    <ligand>
        <name>ATP</name>
        <dbReference type="ChEBI" id="CHEBI:30616"/>
    </ligand>
</feature>
<dbReference type="InterPro" id="IPR005761">
    <property type="entry name" value="UDP-N-AcMur-Glu-dNH2Pim_ligase"/>
</dbReference>
<comment type="caution">
    <text evidence="7">Lacks conserved residue(s) required for the propagation of feature annotation.</text>
</comment>
<evidence type="ECO:0000259" key="10">
    <source>
        <dbReference type="Pfam" id="PF02875"/>
    </source>
</evidence>
<keyword evidence="7" id="KW-0460">Magnesium</keyword>
<dbReference type="SUPFAM" id="SSF53623">
    <property type="entry name" value="MurD-like peptide ligases, catalytic domain"/>
    <property type="match status" value="1"/>
</dbReference>
<evidence type="ECO:0000256" key="2">
    <source>
        <dbReference type="ARBA" id="ARBA00022618"/>
    </source>
</evidence>
<feature type="binding site" evidence="7">
    <location>
        <position position="202"/>
    </location>
    <ligand>
        <name>UDP-N-acetyl-alpha-D-muramoyl-L-alanyl-D-glutamate</name>
        <dbReference type="ChEBI" id="CHEBI:83900"/>
    </ligand>
</feature>
<protein>
    <recommendedName>
        <fullName evidence="7">UDP-N-acetylmuramoyl-L-alanyl-D-glutamate--2,6-diaminopimelate ligase</fullName>
        <ecNumber evidence="7">6.3.2.13</ecNumber>
    </recommendedName>
    <alternativeName>
        <fullName evidence="7">Meso-A2pm-adding enzyme</fullName>
    </alternativeName>
    <alternativeName>
        <fullName evidence="7">Meso-diaminopimelate-adding enzyme</fullName>
    </alternativeName>
    <alternativeName>
        <fullName evidence="7">UDP-MurNAc-L-Ala-D-Glu:meso-diaminopimelate ligase</fullName>
    </alternativeName>
    <alternativeName>
        <fullName evidence="7">UDP-MurNAc-tripeptide synthetase</fullName>
    </alternativeName>
    <alternativeName>
        <fullName evidence="7">UDP-N-acetylmuramyl-tripeptide synthetase</fullName>
    </alternativeName>
</protein>
<evidence type="ECO:0000256" key="5">
    <source>
        <dbReference type="ARBA" id="ARBA00023306"/>
    </source>
</evidence>
<dbReference type="UniPathway" id="UPA00219"/>
<dbReference type="Gene3D" id="3.40.1390.10">
    <property type="entry name" value="MurE/MurF, N-terminal domain"/>
    <property type="match status" value="1"/>
</dbReference>
<keyword evidence="7" id="KW-0963">Cytoplasm</keyword>
<keyword evidence="7" id="KW-0547">Nucleotide-binding</keyword>
<accession>A1WYU8</accession>
<dbReference type="GO" id="GO:0008765">
    <property type="term" value="F:UDP-N-acetylmuramoylalanyl-D-glutamate-2,6-diaminopimelate ligase activity"/>
    <property type="evidence" value="ECO:0007669"/>
    <property type="project" value="UniProtKB-UniRule"/>
</dbReference>